<dbReference type="InterPro" id="IPR052025">
    <property type="entry name" value="Xyloglucanase_GH74"/>
</dbReference>
<evidence type="ECO:0000259" key="9">
    <source>
        <dbReference type="PROSITE" id="PS51173"/>
    </source>
</evidence>
<dbReference type="SMART" id="SM00637">
    <property type="entry name" value="CBD_II"/>
    <property type="match status" value="1"/>
</dbReference>
<keyword evidence="3" id="KW-0119">Carbohydrate metabolism</keyword>
<protein>
    <submittedName>
        <fullName evidence="10">Cellulose binding domain-containing protein</fullName>
    </submittedName>
</protein>
<proteinExistence type="inferred from homology"/>
<comment type="similarity">
    <text evidence="6">Belongs to the glycosyl hydrolase 74 family.</text>
</comment>
<keyword evidence="2" id="KW-0378">Hydrolase</keyword>
<feature type="region of interest" description="Disordered" evidence="7">
    <location>
        <begin position="783"/>
        <end position="816"/>
    </location>
</feature>
<name>A0ABN2TPQ4_9ACTN</name>
<evidence type="ECO:0000256" key="5">
    <source>
        <dbReference type="ARBA" id="ARBA00023326"/>
    </source>
</evidence>
<dbReference type="InterPro" id="IPR008965">
    <property type="entry name" value="CBM2/CBM3_carb-bd_dom_sf"/>
</dbReference>
<evidence type="ECO:0000256" key="1">
    <source>
        <dbReference type="ARBA" id="ARBA00022729"/>
    </source>
</evidence>
<keyword evidence="5" id="KW-0624">Polysaccharide degradation</keyword>
<feature type="signal peptide" evidence="8">
    <location>
        <begin position="1"/>
        <end position="30"/>
    </location>
</feature>
<evidence type="ECO:0000256" key="3">
    <source>
        <dbReference type="ARBA" id="ARBA00023277"/>
    </source>
</evidence>
<evidence type="ECO:0000256" key="2">
    <source>
        <dbReference type="ARBA" id="ARBA00022801"/>
    </source>
</evidence>
<evidence type="ECO:0000256" key="4">
    <source>
        <dbReference type="ARBA" id="ARBA00023295"/>
    </source>
</evidence>
<evidence type="ECO:0000256" key="8">
    <source>
        <dbReference type="SAM" id="SignalP"/>
    </source>
</evidence>
<dbReference type="PROSITE" id="PS51173">
    <property type="entry name" value="CBM2"/>
    <property type="match status" value="1"/>
</dbReference>
<dbReference type="Gene3D" id="2.60.40.290">
    <property type="match status" value="1"/>
</dbReference>
<dbReference type="RefSeq" id="WP_344664259.1">
    <property type="nucleotide sequence ID" value="NZ_BAAAQN010000004.1"/>
</dbReference>
<evidence type="ECO:0000256" key="7">
    <source>
        <dbReference type="SAM" id="MobiDB-lite"/>
    </source>
</evidence>
<evidence type="ECO:0000313" key="10">
    <source>
        <dbReference type="EMBL" id="GAA2016232.1"/>
    </source>
</evidence>
<dbReference type="PANTHER" id="PTHR43739">
    <property type="entry name" value="XYLOGLUCANASE (EUROFUNG)"/>
    <property type="match status" value="1"/>
</dbReference>
<reference evidence="10 11" key="1">
    <citation type="journal article" date="2019" name="Int. J. Syst. Evol. Microbiol.">
        <title>The Global Catalogue of Microorganisms (GCM) 10K type strain sequencing project: providing services to taxonomists for standard genome sequencing and annotation.</title>
        <authorList>
            <consortium name="The Broad Institute Genomics Platform"/>
            <consortium name="The Broad Institute Genome Sequencing Center for Infectious Disease"/>
            <person name="Wu L."/>
            <person name="Ma J."/>
        </authorList>
    </citation>
    <scope>NUCLEOTIDE SEQUENCE [LARGE SCALE GENOMIC DNA]</scope>
    <source>
        <strain evidence="10 11">JCM 16014</strain>
    </source>
</reference>
<keyword evidence="1 8" id="KW-0732">Signal</keyword>
<evidence type="ECO:0000256" key="6">
    <source>
        <dbReference type="ARBA" id="ARBA00037986"/>
    </source>
</evidence>
<comment type="caution">
    <text evidence="10">The sequence shown here is derived from an EMBL/GenBank/DDBJ whole genome shotgun (WGS) entry which is preliminary data.</text>
</comment>
<keyword evidence="4" id="KW-0326">Glycosidase</keyword>
<organism evidence="10 11">
    <name type="scientific">Catenulispora yoronensis</name>
    <dbReference type="NCBI Taxonomy" id="450799"/>
    <lineage>
        <taxon>Bacteria</taxon>
        <taxon>Bacillati</taxon>
        <taxon>Actinomycetota</taxon>
        <taxon>Actinomycetes</taxon>
        <taxon>Catenulisporales</taxon>
        <taxon>Catenulisporaceae</taxon>
        <taxon>Catenulispora</taxon>
    </lineage>
</organism>
<sequence length="923" mass="95824">MRRSWKNGLSAVLGAALAALGLGTVSATLAGPAAATATAAASSGYTWRNAAIVGGGFVPDIVFNEGAQNVIYARTDIGGMYRWNQGSGSWTPLTDWVGWTNWNQQGIVSIAADPVQTNRVYAAVGMYTNSWDPNNGAILRSTDQGATWTATALPFKLGGNMPGRGMGERLMVDPNDDAVLYMGMPSGHGLWRSTDYGVTWAQVTAFPNVGNYVQDSTDTTGYLADNQGVTWVAFDKAAGTANTPTKTIFVGVADLQNTVYASTDAGATWTRVANQPTGFLAHKGLVDPTGANLYITTSNKGGPYDGGSGDVWKYTIASNTWTQISPVKSSDTSNDYYGYAGLAIDHQHPNTIMVTGYSSWWPDTYIYRSTDGGGTWTNAWAYNGYPTRVDKYTLDVTASPWLSWGNNPSPPEETPKLGWMSEGLAIDPFNSDRMMYGTGATLYGTTNLTAWDSGSAKVKISVMAQGIEETAVTDLVSPPSGAPLLSALGDVDGFRHTDLTKVPPLMYQSPNWGTSTSLDYAESNPNDVVRVGDGSSTVNSAAFSSDNGADWWTASAQPSGVTAGGTVAMAADGSASVWSPTGAAVSSTTTSGSSWTASTGIPAGAQVRSDRVNPKKFYGYSYATGTFYISTDGGKTFAATAATGLPSGSSGSASFHAVPGTEGDLWLAGGSTSGAYGLWHSTNSGATWTKLTNVAQADNIGFGASAPGRTNKALYTIAQISGTRGIFRSDDYGASWVRINDDQHQWGNIGAAITGDPRIYGRVYVGTNGRGIVYGDLTGGSTSSTSSTSSSSSSSPSSSSSSSSPPSSSPSTTPSSGAGCHVVYAKASEWGGGFTANVTLTNTSSAAWSSWTTSWKFPGDQKITSAWNATATQTGNVATAVNMGYNGTVATGASTSFGFQGTWTSNDTDPPSSAFSVNGVACT</sequence>
<evidence type="ECO:0000313" key="11">
    <source>
        <dbReference type="Proteomes" id="UP001500751"/>
    </source>
</evidence>
<dbReference type="Gene3D" id="2.130.10.10">
    <property type="entry name" value="YVTN repeat-like/Quinoprotein amine dehydrogenase"/>
    <property type="match status" value="2"/>
</dbReference>
<dbReference type="InterPro" id="IPR012291">
    <property type="entry name" value="CBM2_carb-bd_dom_sf"/>
</dbReference>
<accession>A0ABN2TPQ4</accession>
<dbReference type="PANTHER" id="PTHR43739:SF2">
    <property type="entry name" value="OLIGOXYLOGLUCAN-REDUCING END-SPECIFIC XYLOGLUCANASE-RELATED"/>
    <property type="match status" value="1"/>
</dbReference>
<feature type="domain" description="CBM2" evidence="9">
    <location>
        <begin position="813"/>
        <end position="923"/>
    </location>
</feature>
<dbReference type="Proteomes" id="UP001500751">
    <property type="component" value="Unassembled WGS sequence"/>
</dbReference>
<dbReference type="InterPro" id="IPR001919">
    <property type="entry name" value="CBD2"/>
</dbReference>
<keyword evidence="11" id="KW-1185">Reference proteome</keyword>
<dbReference type="InterPro" id="IPR015943">
    <property type="entry name" value="WD40/YVTN_repeat-like_dom_sf"/>
</dbReference>
<dbReference type="SUPFAM" id="SSF49384">
    <property type="entry name" value="Carbohydrate-binding domain"/>
    <property type="match status" value="1"/>
</dbReference>
<dbReference type="SUPFAM" id="SSF110296">
    <property type="entry name" value="Oligoxyloglucan reducing end-specific cellobiohydrolase"/>
    <property type="match status" value="2"/>
</dbReference>
<feature type="chain" id="PRO_5046296059" evidence="8">
    <location>
        <begin position="31"/>
        <end position="923"/>
    </location>
</feature>
<gene>
    <name evidence="10" type="ORF">GCM10009839_09650</name>
</gene>
<dbReference type="CDD" id="cd15482">
    <property type="entry name" value="Sialidase_non-viral"/>
    <property type="match status" value="2"/>
</dbReference>
<dbReference type="Pfam" id="PF00553">
    <property type="entry name" value="CBM_2"/>
    <property type="match status" value="1"/>
</dbReference>
<dbReference type="EMBL" id="BAAAQN010000004">
    <property type="protein sequence ID" value="GAA2016232.1"/>
    <property type="molecule type" value="Genomic_DNA"/>
</dbReference>